<keyword evidence="12" id="KW-1185">Reference proteome</keyword>
<dbReference type="AlphaFoldDB" id="A0AAV2K8M6"/>
<sequence length="492" mass="55047">MLGWPHQTKDLEQFYPNSILETGSDLIFFWVARMVMLGTELTGQLPFKQVLLHSLVRDKHGRKMSKSLGNVIDPLDVIHGTTLESLQQKVRARNLDPREQLVAMEAQEKDFPKGIPPCGADALRLALCSHKTQGEDINLSLSQILSSRHFCNKLWQTLRFVLGVLEAGAAVETLEKLGPLGSMERWVLSRLYSTVVQCERGFEAYELHSVTTALTTFWVSNLCDVYMEYMKPLLSPQSGGTLGAEGTAACSVLVHCVSTCLTLLSPFMPFITEELWQRLQPHRPPQACSQACSGAPQDTLCLQPYPRSQQLAPWHFPDEERDFLWVQEVVRVTRSLRAQSGLTKEKPAMWVECSSSQAQILHNYSSALQTLSRVSCVQLLGDPAQAGDQAPSAPPKGCVVGVVDHTCTLHLHVKSGVNVDKQISALSLRRARLMPKLEQLLIRGQSQDFQTKVPPHVRDSLARKVSALEQELKNTEEQLQQLREIKEELTEQ</sequence>
<dbReference type="CDD" id="cd07962">
    <property type="entry name" value="Anticodon_Ia_Val"/>
    <property type="match status" value="1"/>
</dbReference>
<evidence type="ECO:0000256" key="1">
    <source>
        <dbReference type="ARBA" id="ARBA00013169"/>
    </source>
</evidence>
<evidence type="ECO:0000313" key="12">
    <source>
        <dbReference type="Proteomes" id="UP001497482"/>
    </source>
</evidence>
<dbReference type="PANTHER" id="PTHR11946:SF71">
    <property type="entry name" value="VALINE--TRNA LIGASE, MITOCHONDRIAL"/>
    <property type="match status" value="1"/>
</dbReference>
<dbReference type="Gene3D" id="3.40.50.620">
    <property type="entry name" value="HUPs"/>
    <property type="match status" value="1"/>
</dbReference>
<keyword evidence="4" id="KW-0067">ATP-binding</keyword>
<dbReference type="Proteomes" id="UP001497482">
    <property type="component" value="Chromosome 16"/>
</dbReference>
<dbReference type="InterPro" id="IPR009080">
    <property type="entry name" value="tRNAsynth_Ia_anticodon-bd"/>
</dbReference>
<dbReference type="InterPro" id="IPR002303">
    <property type="entry name" value="Valyl-tRNA_ligase"/>
</dbReference>
<keyword evidence="2" id="KW-0436">Ligase</keyword>
<evidence type="ECO:0000256" key="3">
    <source>
        <dbReference type="ARBA" id="ARBA00022741"/>
    </source>
</evidence>
<reference evidence="11 12" key="1">
    <citation type="submission" date="2024-04" db="EMBL/GenBank/DDBJ databases">
        <authorList>
            <person name="Waldvogel A.-M."/>
            <person name="Schoenle A."/>
        </authorList>
    </citation>
    <scope>NUCLEOTIDE SEQUENCE [LARGE SCALE GENOMIC DNA]</scope>
</reference>
<feature type="domain" description="Methionyl/Valyl/Leucyl/Isoleucyl-tRNA synthetase anticodon-binding" evidence="10">
    <location>
        <begin position="184"/>
        <end position="348"/>
    </location>
</feature>
<dbReference type="InterPro" id="IPR002300">
    <property type="entry name" value="aa-tRNA-synth_Ia"/>
</dbReference>
<evidence type="ECO:0000256" key="2">
    <source>
        <dbReference type="ARBA" id="ARBA00022598"/>
    </source>
</evidence>
<dbReference type="InterPro" id="IPR033705">
    <property type="entry name" value="Anticodon_Ia_Val"/>
</dbReference>
<evidence type="ECO:0000256" key="7">
    <source>
        <dbReference type="ARBA" id="ARBA00029936"/>
    </source>
</evidence>
<dbReference type="PANTHER" id="PTHR11946">
    <property type="entry name" value="VALYL-TRNA SYNTHETASES"/>
    <property type="match status" value="1"/>
</dbReference>
<dbReference type="SUPFAM" id="SSF52374">
    <property type="entry name" value="Nucleotidylyl transferase"/>
    <property type="match status" value="1"/>
</dbReference>
<dbReference type="GO" id="GO:0004832">
    <property type="term" value="F:valine-tRNA ligase activity"/>
    <property type="evidence" value="ECO:0007669"/>
    <property type="project" value="UniProtKB-EC"/>
</dbReference>
<dbReference type="Pfam" id="PF00133">
    <property type="entry name" value="tRNA-synt_1"/>
    <property type="match status" value="1"/>
</dbReference>
<proteinExistence type="predicted"/>
<feature type="coiled-coil region" evidence="8">
    <location>
        <begin position="458"/>
        <end position="492"/>
    </location>
</feature>
<dbReference type="GO" id="GO:0005829">
    <property type="term" value="C:cytosol"/>
    <property type="evidence" value="ECO:0007669"/>
    <property type="project" value="TreeGrafter"/>
</dbReference>
<feature type="domain" description="Aminoacyl-tRNA synthetase class Ia" evidence="9">
    <location>
        <begin position="2"/>
        <end position="140"/>
    </location>
</feature>
<evidence type="ECO:0000256" key="8">
    <source>
        <dbReference type="SAM" id="Coils"/>
    </source>
</evidence>
<keyword evidence="8" id="KW-0175">Coiled coil</keyword>
<keyword evidence="6" id="KW-0030">Aminoacyl-tRNA synthetase</keyword>
<protein>
    <recommendedName>
        <fullName evidence="1">valine--tRNA ligase</fullName>
        <ecNumber evidence="1">6.1.1.9</ecNumber>
    </recommendedName>
    <alternativeName>
        <fullName evidence="7">Valyl-tRNA synthetase</fullName>
    </alternativeName>
</protein>
<gene>
    <name evidence="11" type="ORF">KC01_LOCUS14225</name>
</gene>
<dbReference type="GO" id="GO:0005524">
    <property type="term" value="F:ATP binding"/>
    <property type="evidence" value="ECO:0007669"/>
    <property type="project" value="UniProtKB-KW"/>
</dbReference>
<dbReference type="FunFam" id="3.40.50.620:FF:000457">
    <property type="entry name" value="Predicted protein"/>
    <property type="match status" value="1"/>
</dbReference>
<name>A0AAV2K8M6_KNICA</name>
<evidence type="ECO:0000256" key="5">
    <source>
        <dbReference type="ARBA" id="ARBA00022917"/>
    </source>
</evidence>
<dbReference type="SUPFAM" id="SSF47323">
    <property type="entry name" value="Anticodon-binding domain of a subclass of class I aminoacyl-tRNA synthetases"/>
    <property type="match status" value="1"/>
</dbReference>
<evidence type="ECO:0000259" key="9">
    <source>
        <dbReference type="Pfam" id="PF00133"/>
    </source>
</evidence>
<dbReference type="GO" id="GO:0006438">
    <property type="term" value="P:valyl-tRNA aminoacylation"/>
    <property type="evidence" value="ECO:0007669"/>
    <property type="project" value="InterPro"/>
</dbReference>
<dbReference type="EC" id="6.1.1.9" evidence="1"/>
<dbReference type="InterPro" id="IPR013155">
    <property type="entry name" value="M/V/L/I-tRNA-synth_anticd-bd"/>
</dbReference>
<dbReference type="Pfam" id="PF08264">
    <property type="entry name" value="Anticodon_1"/>
    <property type="match status" value="1"/>
</dbReference>
<organism evidence="11 12">
    <name type="scientific">Knipowitschia caucasica</name>
    <name type="common">Caucasian dwarf goby</name>
    <name type="synonym">Pomatoschistus caucasicus</name>
    <dbReference type="NCBI Taxonomy" id="637954"/>
    <lineage>
        <taxon>Eukaryota</taxon>
        <taxon>Metazoa</taxon>
        <taxon>Chordata</taxon>
        <taxon>Craniata</taxon>
        <taxon>Vertebrata</taxon>
        <taxon>Euteleostomi</taxon>
        <taxon>Actinopterygii</taxon>
        <taxon>Neopterygii</taxon>
        <taxon>Teleostei</taxon>
        <taxon>Neoteleostei</taxon>
        <taxon>Acanthomorphata</taxon>
        <taxon>Gobiaria</taxon>
        <taxon>Gobiiformes</taxon>
        <taxon>Gobioidei</taxon>
        <taxon>Gobiidae</taxon>
        <taxon>Gobiinae</taxon>
        <taxon>Knipowitschia</taxon>
    </lineage>
</organism>
<evidence type="ECO:0000259" key="10">
    <source>
        <dbReference type="Pfam" id="PF08264"/>
    </source>
</evidence>
<evidence type="ECO:0000313" key="11">
    <source>
        <dbReference type="EMBL" id="CAL1583794.1"/>
    </source>
</evidence>
<accession>A0AAV2K8M6</accession>
<evidence type="ECO:0000256" key="6">
    <source>
        <dbReference type="ARBA" id="ARBA00023146"/>
    </source>
</evidence>
<evidence type="ECO:0000256" key="4">
    <source>
        <dbReference type="ARBA" id="ARBA00022840"/>
    </source>
</evidence>
<keyword evidence="3" id="KW-0547">Nucleotide-binding</keyword>
<dbReference type="InterPro" id="IPR014729">
    <property type="entry name" value="Rossmann-like_a/b/a_fold"/>
</dbReference>
<dbReference type="Gene3D" id="1.10.730.10">
    <property type="entry name" value="Isoleucyl-tRNA Synthetase, Domain 1"/>
    <property type="match status" value="1"/>
</dbReference>
<keyword evidence="5" id="KW-0648">Protein biosynthesis</keyword>
<dbReference type="EMBL" id="OZ035838">
    <property type="protein sequence ID" value="CAL1583794.1"/>
    <property type="molecule type" value="Genomic_DNA"/>
</dbReference>